<evidence type="ECO:0008006" key="3">
    <source>
        <dbReference type="Google" id="ProtNLM"/>
    </source>
</evidence>
<organism evidence="2">
    <name type="scientific">marine sediment metagenome</name>
    <dbReference type="NCBI Taxonomy" id="412755"/>
    <lineage>
        <taxon>unclassified sequences</taxon>
        <taxon>metagenomes</taxon>
        <taxon>ecological metagenomes</taxon>
    </lineage>
</organism>
<evidence type="ECO:0000256" key="1">
    <source>
        <dbReference type="SAM" id="MobiDB-lite"/>
    </source>
</evidence>
<name>A0A0F9RHF2_9ZZZZ</name>
<reference evidence="2" key="1">
    <citation type="journal article" date="2015" name="Nature">
        <title>Complex archaea that bridge the gap between prokaryotes and eukaryotes.</title>
        <authorList>
            <person name="Spang A."/>
            <person name="Saw J.H."/>
            <person name="Jorgensen S.L."/>
            <person name="Zaremba-Niedzwiedzka K."/>
            <person name="Martijn J."/>
            <person name="Lind A.E."/>
            <person name="van Eijk R."/>
            <person name="Schleper C."/>
            <person name="Guy L."/>
            <person name="Ettema T.J."/>
        </authorList>
    </citation>
    <scope>NUCLEOTIDE SEQUENCE</scope>
</reference>
<dbReference type="EMBL" id="LAZR01000936">
    <property type="protein sequence ID" value="KKN54249.1"/>
    <property type="molecule type" value="Genomic_DNA"/>
</dbReference>
<proteinExistence type="predicted"/>
<feature type="region of interest" description="Disordered" evidence="1">
    <location>
        <begin position="478"/>
        <end position="497"/>
    </location>
</feature>
<protein>
    <recommendedName>
        <fullName evidence="3">Large polyvalent protein associated domain-containing protein</fullName>
    </recommendedName>
</protein>
<feature type="compositionally biased region" description="Basic residues" evidence="1">
    <location>
        <begin position="1349"/>
        <end position="1367"/>
    </location>
</feature>
<comment type="caution">
    <text evidence="2">The sequence shown here is derived from an EMBL/GenBank/DDBJ whole genome shotgun (WGS) entry which is preliminary data.</text>
</comment>
<evidence type="ECO:0000313" key="2">
    <source>
        <dbReference type="EMBL" id="KKN54249.1"/>
    </source>
</evidence>
<feature type="region of interest" description="Disordered" evidence="1">
    <location>
        <begin position="1341"/>
        <end position="1367"/>
    </location>
</feature>
<accession>A0A0F9RHF2</accession>
<gene>
    <name evidence="2" type="ORF">LCGC14_0594310</name>
</gene>
<sequence length="1367" mass="152988">MPLDEWDQAYNTVNTPAPVETTSVETAPKQDEWDKAYIDVIAPESGLVKTITDLPEQFEGDIAQGFMNAAEGLLRIPSLVMGQAKNAAVKFNDMQMLAAEGVPEEQRRLRQKHARSEKAFDNLISGLSETADWHHTLQKSIIRNHPEWESEPPEGIKDLLLRPDKLAHSLLRSTPVLLTAGFLTAAGQPHVATALMFGVESNEAYHEAIQYGESKETANDAAVVYGIVAAALEQMQLKGIMKVGKGAYKSILNRATQKVVKGGAKSVTKAIAITALKEAVEEMAQGQWGEITAKAIYGKKQKGGVIGWVDRRAQEAYVGFMMGIIPGGGGAAAGKIMGGRASQQNKEFLPPEVDAALQSDAARSSSELTERVLDESIERGLISPTEKLRYQTNLTPKQIKQVLKLPETEQKDAVGVFERDNIIRAEQEVQQTEAFKNIGEEVDIKIKEGGARRGEKVSPGIPPVTVEDLIRRGQPDALEEAQTPEDKPSPPGEPPYTLVETQHGLEVQDKQTGRIIEHFYNDDMNSDKKAVKRLKEMNSDPEQAVKYDKSTNGQKARISILGKRLGLIDKKGKPGPAFRRFMKDVSGKTSRKALTWGEAQKVITAMEKHQPTFRVKDKVTPTGSDIVGEVIQINKKRGLATVQFKDKVTGDTNSRIFNMQELAFLGEVQVATEEMIETIRESQKIQTPEERIFGQKENRLLKKHWQNVKRYVTGWHHSLIRVNRMMEWLDGHEKGPNWNRIFRPMYQASLEAEDAINQRFGDIQKFMLDTFGSEGTKGLFSGERTPVNDPKYRDKISLSPAERMGYYVLSKNEDGLRRLKRGNLGSFGNREAALKAILDSVSEQEQAMGDWALEQLKAQYPRANQAAIFALGRELTPADNYFPMYAPAETKDLEQQFDFLTALEEKVGIPKTSMEISETQERVKTSTGPVETDFFRSYFHNFTRVEQFIHMAPAINEVQNLLNNKEYRHILNKATNGYGVKIIHKWMKDTTKGQSTEINNWMGKTLMGLRTNGMIYAIGFNIPSVMRQPLSLGNAMAIDPLMMKYVPINWAKNKQSWGNYQAMDNEVMGKSIMMRNRNFDRVQSTLNNLSAREKHILGKKTYSQKAISWIKWTDRHTTVLVWKSLYDVALERNLNEEQAIAFADDGVSKTQPMGNARDLPDFFRGGALEKLLSTFQNQVNNNYNFWTHDIIGELKAGKTSKKVAAYRVMFSYVIPALLFGMIGRGGPPEDWGDAVEDLALYPLGSLFLVGRIIYNASRGFAGGGTSVAGIGIGELEKTIAAGFRGDIGKVVKHGVKATGALTGRIPAQAIRTAEGAYDLAQNETDDWRRLIYSEWTLSRGDKGAATPMGRKRRLRRRTTRKRKLRRR</sequence>